<evidence type="ECO:0000313" key="2">
    <source>
        <dbReference type="EMBL" id="KDR81193.1"/>
    </source>
</evidence>
<evidence type="ECO:0000256" key="1">
    <source>
        <dbReference type="SAM" id="SignalP"/>
    </source>
</evidence>
<protein>
    <submittedName>
        <fullName evidence="2">Uncharacterized protein</fullName>
    </submittedName>
</protein>
<evidence type="ECO:0000313" key="3">
    <source>
        <dbReference type="Proteomes" id="UP000027222"/>
    </source>
</evidence>
<gene>
    <name evidence="2" type="ORF">GALMADRAFT_208016</name>
</gene>
<accession>A0A067TQD5</accession>
<organism evidence="2 3">
    <name type="scientific">Galerina marginata (strain CBS 339.88)</name>
    <dbReference type="NCBI Taxonomy" id="685588"/>
    <lineage>
        <taxon>Eukaryota</taxon>
        <taxon>Fungi</taxon>
        <taxon>Dikarya</taxon>
        <taxon>Basidiomycota</taxon>
        <taxon>Agaricomycotina</taxon>
        <taxon>Agaricomycetes</taxon>
        <taxon>Agaricomycetidae</taxon>
        <taxon>Agaricales</taxon>
        <taxon>Agaricineae</taxon>
        <taxon>Strophariaceae</taxon>
        <taxon>Galerina</taxon>
    </lineage>
</organism>
<dbReference type="HOGENOM" id="CLU_1441151_0_0_1"/>
<keyword evidence="3" id="KW-1185">Reference proteome</keyword>
<dbReference type="Proteomes" id="UP000027222">
    <property type="component" value="Unassembled WGS sequence"/>
</dbReference>
<feature type="chain" id="PRO_5001647064" evidence="1">
    <location>
        <begin position="25"/>
        <end position="188"/>
    </location>
</feature>
<sequence>MLQLAWKIIGLTAIVTSLSSLTGAISPEISPGSFYLVNVGFTGRRIITGEGKGVILPNQGYPVATSLFTVDSTMTTLFNEEAQQFAVVDASDGGSAGSGIILCPTLFPAPPLNAIGNSDWSFLQGTQGTIITLSGGRNLAWSLQQQVLELRQVSHECFLTLYLLIIPKDYPTTLESFGFETAMDFCCA</sequence>
<keyword evidence="1" id="KW-0732">Signal</keyword>
<dbReference type="AlphaFoldDB" id="A0A067TQD5"/>
<dbReference type="EMBL" id="KL142371">
    <property type="protein sequence ID" value="KDR81193.1"/>
    <property type="molecule type" value="Genomic_DNA"/>
</dbReference>
<feature type="signal peptide" evidence="1">
    <location>
        <begin position="1"/>
        <end position="24"/>
    </location>
</feature>
<name>A0A067TQD5_GALM3</name>
<dbReference type="OrthoDB" id="3004933at2759"/>
<reference evidence="3" key="1">
    <citation type="journal article" date="2014" name="Proc. Natl. Acad. Sci. U.S.A.">
        <title>Extensive sampling of basidiomycete genomes demonstrates inadequacy of the white-rot/brown-rot paradigm for wood decay fungi.</title>
        <authorList>
            <person name="Riley R."/>
            <person name="Salamov A.A."/>
            <person name="Brown D.W."/>
            <person name="Nagy L.G."/>
            <person name="Floudas D."/>
            <person name="Held B.W."/>
            <person name="Levasseur A."/>
            <person name="Lombard V."/>
            <person name="Morin E."/>
            <person name="Otillar R."/>
            <person name="Lindquist E.A."/>
            <person name="Sun H."/>
            <person name="LaButti K.M."/>
            <person name="Schmutz J."/>
            <person name="Jabbour D."/>
            <person name="Luo H."/>
            <person name="Baker S.E."/>
            <person name="Pisabarro A.G."/>
            <person name="Walton J.D."/>
            <person name="Blanchette R.A."/>
            <person name="Henrissat B."/>
            <person name="Martin F."/>
            <person name="Cullen D."/>
            <person name="Hibbett D.S."/>
            <person name="Grigoriev I.V."/>
        </authorList>
    </citation>
    <scope>NUCLEOTIDE SEQUENCE [LARGE SCALE GENOMIC DNA]</scope>
    <source>
        <strain evidence="3">CBS 339.88</strain>
    </source>
</reference>
<proteinExistence type="predicted"/>